<protein>
    <submittedName>
        <fullName evidence="2">Uncharacterized protein</fullName>
    </submittedName>
</protein>
<dbReference type="AlphaFoldDB" id="A0A6A4RUP4"/>
<dbReference type="Proteomes" id="UP000438429">
    <property type="component" value="Unassembled WGS sequence"/>
</dbReference>
<evidence type="ECO:0000313" key="2">
    <source>
        <dbReference type="EMBL" id="KAF0023758.1"/>
    </source>
</evidence>
<gene>
    <name evidence="2" type="ORF">F2P81_024388</name>
</gene>
<organism evidence="2 3">
    <name type="scientific">Scophthalmus maximus</name>
    <name type="common">Turbot</name>
    <name type="synonym">Psetta maxima</name>
    <dbReference type="NCBI Taxonomy" id="52904"/>
    <lineage>
        <taxon>Eukaryota</taxon>
        <taxon>Metazoa</taxon>
        <taxon>Chordata</taxon>
        <taxon>Craniata</taxon>
        <taxon>Vertebrata</taxon>
        <taxon>Euteleostomi</taxon>
        <taxon>Actinopterygii</taxon>
        <taxon>Neopterygii</taxon>
        <taxon>Teleostei</taxon>
        <taxon>Neoteleostei</taxon>
        <taxon>Acanthomorphata</taxon>
        <taxon>Carangaria</taxon>
        <taxon>Pleuronectiformes</taxon>
        <taxon>Pleuronectoidei</taxon>
        <taxon>Scophthalmidae</taxon>
        <taxon>Scophthalmus</taxon>
    </lineage>
</organism>
<name>A0A6A4RUP4_SCOMX</name>
<dbReference type="EMBL" id="VEVO01000022">
    <property type="protein sequence ID" value="KAF0023758.1"/>
    <property type="molecule type" value="Genomic_DNA"/>
</dbReference>
<feature type="compositionally biased region" description="Basic residues" evidence="1">
    <location>
        <begin position="11"/>
        <end position="20"/>
    </location>
</feature>
<comment type="caution">
    <text evidence="2">The sequence shown here is derived from an EMBL/GenBank/DDBJ whole genome shotgun (WGS) entry which is preliminary data.</text>
</comment>
<evidence type="ECO:0000313" key="3">
    <source>
        <dbReference type="Proteomes" id="UP000438429"/>
    </source>
</evidence>
<evidence type="ECO:0000256" key="1">
    <source>
        <dbReference type="SAM" id="MobiDB-lite"/>
    </source>
</evidence>
<feature type="compositionally biased region" description="Basic and acidic residues" evidence="1">
    <location>
        <begin position="1"/>
        <end position="10"/>
    </location>
</feature>
<sequence length="71" mass="8264">MTRKRDEMMLRCRKRKKQKNTRQASISDASTRVSGGSSESGPDNVATFQKKKQIRQRLITHLVHRKVVRVI</sequence>
<proteinExistence type="predicted"/>
<reference evidence="2 3" key="1">
    <citation type="submission" date="2019-06" db="EMBL/GenBank/DDBJ databases">
        <title>Draft genomes of female and male turbot (Scophthalmus maximus).</title>
        <authorList>
            <person name="Xu H."/>
            <person name="Xu X.-W."/>
            <person name="Shao C."/>
            <person name="Chen S."/>
        </authorList>
    </citation>
    <scope>NUCLEOTIDE SEQUENCE [LARGE SCALE GENOMIC DNA]</scope>
    <source>
        <strain evidence="2">Ysfricsl-2016a</strain>
        <tissue evidence="2">Blood</tissue>
    </source>
</reference>
<feature type="region of interest" description="Disordered" evidence="1">
    <location>
        <begin position="1"/>
        <end position="45"/>
    </location>
</feature>
<accession>A0A6A4RUP4</accession>
<feature type="compositionally biased region" description="Polar residues" evidence="1">
    <location>
        <begin position="21"/>
        <end position="41"/>
    </location>
</feature>